<sequence>MTITGGIAVYFVIWWTVLFAVLPFGVRSQSEGGAVSDGTDPGAPQAPLLAKKALATTVIAAIIFVGVWYLWSFVDL</sequence>
<name>A0ABU3SDI8_9HYPH</name>
<keyword evidence="1" id="KW-0472">Membrane</keyword>
<organism evidence="2 3">
    <name type="scientific">Bosea rubneri</name>
    <dbReference type="NCBI Taxonomy" id="3075434"/>
    <lineage>
        <taxon>Bacteria</taxon>
        <taxon>Pseudomonadati</taxon>
        <taxon>Pseudomonadota</taxon>
        <taxon>Alphaproteobacteria</taxon>
        <taxon>Hyphomicrobiales</taxon>
        <taxon>Boseaceae</taxon>
        <taxon>Bosea</taxon>
    </lineage>
</organism>
<dbReference type="RefSeq" id="WP_316020606.1">
    <property type="nucleotide sequence ID" value="NZ_JAWDID010000050.1"/>
</dbReference>
<keyword evidence="1" id="KW-0812">Transmembrane</keyword>
<keyword evidence="1" id="KW-1133">Transmembrane helix</keyword>
<gene>
    <name evidence="2" type="ORF">RKE40_23400</name>
</gene>
<feature type="transmembrane region" description="Helical" evidence="1">
    <location>
        <begin position="6"/>
        <end position="26"/>
    </location>
</feature>
<dbReference type="EMBL" id="JAWDID010000050">
    <property type="protein sequence ID" value="MDU0342853.1"/>
    <property type="molecule type" value="Genomic_DNA"/>
</dbReference>
<keyword evidence="3" id="KW-1185">Reference proteome</keyword>
<evidence type="ECO:0000313" key="2">
    <source>
        <dbReference type="EMBL" id="MDU0342853.1"/>
    </source>
</evidence>
<reference evidence="2 3" key="1">
    <citation type="submission" date="2023-09" db="EMBL/GenBank/DDBJ databases">
        <title>Whole genome shotgun sequencing (WGS) of Bosea sp. ZW T0_25, isolated from stored onions (Allium cepa).</title>
        <authorList>
            <person name="Stoll D.A."/>
            <person name="Huch M."/>
        </authorList>
    </citation>
    <scope>NUCLEOTIDE SEQUENCE [LARGE SCALE GENOMIC DNA]</scope>
    <source>
        <strain evidence="2 3">ZW T0_25</strain>
    </source>
</reference>
<accession>A0ABU3SDI8</accession>
<evidence type="ECO:0000313" key="3">
    <source>
        <dbReference type="Proteomes" id="UP001254257"/>
    </source>
</evidence>
<dbReference type="Pfam" id="PF07330">
    <property type="entry name" value="DUF1467"/>
    <property type="match status" value="1"/>
</dbReference>
<feature type="transmembrane region" description="Helical" evidence="1">
    <location>
        <begin position="53"/>
        <end position="71"/>
    </location>
</feature>
<proteinExistence type="predicted"/>
<comment type="caution">
    <text evidence="2">The sequence shown here is derived from an EMBL/GenBank/DDBJ whole genome shotgun (WGS) entry which is preliminary data.</text>
</comment>
<protein>
    <submittedName>
        <fullName evidence="2">DUF1467 family protein</fullName>
    </submittedName>
</protein>
<dbReference type="Proteomes" id="UP001254257">
    <property type="component" value="Unassembled WGS sequence"/>
</dbReference>
<dbReference type="InterPro" id="IPR009935">
    <property type="entry name" value="DUF1467"/>
</dbReference>
<evidence type="ECO:0000256" key="1">
    <source>
        <dbReference type="SAM" id="Phobius"/>
    </source>
</evidence>